<evidence type="ECO:0000256" key="1">
    <source>
        <dbReference type="ARBA" id="ARBA00009437"/>
    </source>
</evidence>
<dbReference type="PROSITE" id="PS50931">
    <property type="entry name" value="HTH_LYSR"/>
    <property type="match status" value="1"/>
</dbReference>
<dbReference type="SUPFAM" id="SSF46785">
    <property type="entry name" value="Winged helix' DNA-binding domain"/>
    <property type="match status" value="1"/>
</dbReference>
<evidence type="ECO:0000313" key="7">
    <source>
        <dbReference type="Proteomes" id="UP000029462"/>
    </source>
</evidence>
<dbReference type="STRING" id="1115515.EV102420_30_00570"/>
<dbReference type="SUPFAM" id="SSF53850">
    <property type="entry name" value="Periplasmic binding protein-like II"/>
    <property type="match status" value="1"/>
</dbReference>
<dbReference type="Gene3D" id="1.10.10.10">
    <property type="entry name" value="Winged helix-like DNA-binding domain superfamily/Winged helix DNA-binding domain"/>
    <property type="match status" value="1"/>
</dbReference>
<reference evidence="6 7" key="1">
    <citation type="submission" date="2014-09" db="EMBL/GenBank/DDBJ databases">
        <title>Whole genome shotgun sequence of Escherichia vulneris NBRC 102420.</title>
        <authorList>
            <person name="Yoshida Y."/>
            <person name="Hosoyama A."/>
            <person name="Tsuchikane K."/>
            <person name="Ohji S."/>
            <person name="Ichikawa N."/>
            <person name="Kimura A."/>
            <person name="Yamazoe A."/>
            <person name="Ezaki T."/>
            <person name="Fujita N."/>
        </authorList>
    </citation>
    <scope>NUCLEOTIDE SEQUENCE [LARGE SCALE GENOMIC DNA]</scope>
    <source>
        <strain evidence="6 7">NBRC 102420</strain>
    </source>
</reference>
<dbReference type="InterPro" id="IPR036390">
    <property type="entry name" value="WH_DNA-bd_sf"/>
</dbReference>
<dbReference type="InterPro" id="IPR036388">
    <property type="entry name" value="WH-like_DNA-bd_sf"/>
</dbReference>
<evidence type="ECO:0000256" key="3">
    <source>
        <dbReference type="ARBA" id="ARBA00023125"/>
    </source>
</evidence>
<organism evidence="6 7">
    <name type="scientific">Pseudescherichia vulneris NBRC 102420</name>
    <dbReference type="NCBI Taxonomy" id="1115515"/>
    <lineage>
        <taxon>Bacteria</taxon>
        <taxon>Pseudomonadati</taxon>
        <taxon>Pseudomonadota</taxon>
        <taxon>Gammaproteobacteria</taxon>
        <taxon>Enterobacterales</taxon>
        <taxon>Enterobacteriaceae</taxon>
        <taxon>Pseudescherichia</taxon>
    </lineage>
</organism>
<keyword evidence="3" id="KW-0238">DNA-binding</keyword>
<dbReference type="Pfam" id="PF00126">
    <property type="entry name" value="HTH_1"/>
    <property type="match status" value="1"/>
</dbReference>
<feature type="domain" description="HTH lysR-type" evidence="5">
    <location>
        <begin position="6"/>
        <end position="63"/>
    </location>
</feature>
<gene>
    <name evidence="6" type="primary">leuO</name>
    <name evidence="6" type="ORF">EV102420_30_00570</name>
</gene>
<keyword evidence="7" id="KW-1185">Reference proteome</keyword>
<dbReference type="InterPro" id="IPR050389">
    <property type="entry name" value="LysR-type_TF"/>
</dbReference>
<dbReference type="PANTHER" id="PTHR30118">
    <property type="entry name" value="HTH-TYPE TRANSCRIPTIONAL REGULATOR LEUO-RELATED"/>
    <property type="match status" value="1"/>
</dbReference>
<dbReference type="Pfam" id="PF03466">
    <property type="entry name" value="LysR_substrate"/>
    <property type="match status" value="1"/>
</dbReference>
<comment type="caution">
    <text evidence="6">The sequence shown here is derived from an EMBL/GenBank/DDBJ whole genome shotgun (WGS) entry which is preliminary data.</text>
</comment>
<comment type="similarity">
    <text evidence="1">Belongs to the LysR transcriptional regulatory family.</text>
</comment>
<dbReference type="OrthoDB" id="8557381at2"/>
<keyword evidence="2" id="KW-0805">Transcription regulation</keyword>
<name>A0A090V5H4_PSEVU</name>
<evidence type="ECO:0000256" key="2">
    <source>
        <dbReference type="ARBA" id="ARBA00023015"/>
    </source>
</evidence>
<accession>A0A090V5H4</accession>
<keyword evidence="4" id="KW-0804">Transcription</keyword>
<dbReference type="Gene3D" id="3.40.190.10">
    <property type="entry name" value="Periplasmic binding protein-like II"/>
    <property type="match status" value="2"/>
</dbReference>
<dbReference type="RefSeq" id="WP_042395184.1">
    <property type="nucleotide sequence ID" value="NZ_BBMZ01000030.1"/>
</dbReference>
<proteinExistence type="inferred from homology"/>
<dbReference type="PANTHER" id="PTHR30118:SF15">
    <property type="entry name" value="TRANSCRIPTIONAL REGULATORY PROTEIN"/>
    <property type="match status" value="1"/>
</dbReference>
<dbReference type="InterPro" id="IPR037402">
    <property type="entry name" value="YidZ_PBP2"/>
</dbReference>
<dbReference type="CDD" id="cd08417">
    <property type="entry name" value="PBP2_Nitroaromatics_like"/>
    <property type="match status" value="1"/>
</dbReference>
<dbReference type="GO" id="GO:0003700">
    <property type="term" value="F:DNA-binding transcription factor activity"/>
    <property type="evidence" value="ECO:0007669"/>
    <property type="project" value="InterPro"/>
</dbReference>
<dbReference type="PRINTS" id="PR00039">
    <property type="entry name" value="HTHLYSR"/>
</dbReference>
<dbReference type="GO" id="GO:0003677">
    <property type="term" value="F:DNA binding"/>
    <property type="evidence" value="ECO:0007669"/>
    <property type="project" value="UniProtKB-KW"/>
</dbReference>
<protein>
    <submittedName>
        <fullName evidence="6">LysR family transcriptional regulator LeuO</fullName>
    </submittedName>
</protein>
<dbReference type="AlphaFoldDB" id="A0A090V5H4"/>
<dbReference type="Proteomes" id="UP000029462">
    <property type="component" value="Unassembled WGS sequence"/>
</dbReference>
<evidence type="ECO:0000256" key="4">
    <source>
        <dbReference type="ARBA" id="ARBA00023163"/>
    </source>
</evidence>
<dbReference type="InterPro" id="IPR000847">
    <property type="entry name" value="LysR_HTH_N"/>
</dbReference>
<evidence type="ECO:0000259" key="5">
    <source>
        <dbReference type="PROSITE" id="PS50931"/>
    </source>
</evidence>
<dbReference type="eggNOG" id="COG0583">
    <property type="taxonomic scope" value="Bacteria"/>
</dbReference>
<dbReference type="EMBL" id="BBMZ01000030">
    <property type="protein sequence ID" value="GAL60170.1"/>
    <property type="molecule type" value="Genomic_DNA"/>
</dbReference>
<dbReference type="InterPro" id="IPR005119">
    <property type="entry name" value="LysR_subst-bd"/>
</dbReference>
<evidence type="ECO:0000313" key="6">
    <source>
        <dbReference type="EMBL" id="GAL60170.1"/>
    </source>
</evidence>
<sequence>MDFHGIDLNLLVAFNALMNERNVTRAAIQTGVSQPAMSAALSRLRILLGDPLFQRSNAGLIPTSRARDLASPIAAALQQIEQAMITQPGFKPETAQVTFKLGLQDYPTLVLLPTLMQALEQTCPGVSLNVVSFNDRNAAVDLLDAGAIDVAIGVPPTNMDARILTRPLLRDEFVTIVSSEHRAAREPMDLKTYLDLQHVLVSPEGELHGLVDRTLAQQGKQGKQRKLALTVPHIFAVPAVIARTHMAATILKRVALHSQTSHELKLFSPPLALPEIVFHLIWHRRSGNSPAQVWFRECIATHASTL</sequence>